<dbReference type="RefSeq" id="WP_094017493.1">
    <property type="nucleotide sequence ID" value="NZ_NMQW01000039.1"/>
</dbReference>
<evidence type="ECO:0008006" key="3">
    <source>
        <dbReference type="Google" id="ProtNLM"/>
    </source>
</evidence>
<dbReference type="Gene3D" id="3.30.470.20">
    <property type="entry name" value="ATP-grasp fold, B domain"/>
    <property type="match status" value="1"/>
</dbReference>
<dbReference type="SUPFAM" id="SSF56059">
    <property type="entry name" value="Glutathione synthetase ATP-binding domain-like"/>
    <property type="match status" value="1"/>
</dbReference>
<dbReference type="AlphaFoldDB" id="A0A229UK09"/>
<dbReference type="InterPro" id="IPR026838">
    <property type="entry name" value="YheC/D"/>
</dbReference>
<sequence length="218" mass="23882">MSTSVADKWEKTRVLLKHGSVAARVPETRRFAPSQLSGMLARYGRVVAKPTTGTGGSGLILISKQGKGYTYHYQGSVRYAATFAALLTAVHRIRRGRSYLLQRAIPLARINGRPLDFRVKIVNKGSKWVITAIVGRLARPGLFVTNLCKGGTQLKSDMAIRRALSVSPARLKGEMRTLTHHCAGLLVQAFPGLGQLGFDYGVDNNGRIWILEVNTQPK</sequence>
<dbReference type="OrthoDB" id="7869153at2"/>
<protein>
    <recommendedName>
        <fullName evidence="3">ATP-grasp domain-containing protein</fullName>
    </recommendedName>
</protein>
<dbReference type="Pfam" id="PF14398">
    <property type="entry name" value="ATPgrasp_YheCD"/>
    <property type="match status" value="1"/>
</dbReference>
<proteinExistence type="predicted"/>
<organism evidence="1 2">
    <name type="scientific">Paenibacillus rigui</name>
    <dbReference type="NCBI Taxonomy" id="554312"/>
    <lineage>
        <taxon>Bacteria</taxon>
        <taxon>Bacillati</taxon>
        <taxon>Bacillota</taxon>
        <taxon>Bacilli</taxon>
        <taxon>Bacillales</taxon>
        <taxon>Paenibacillaceae</taxon>
        <taxon>Paenibacillus</taxon>
    </lineage>
</organism>
<evidence type="ECO:0000313" key="1">
    <source>
        <dbReference type="EMBL" id="OXM83736.1"/>
    </source>
</evidence>
<comment type="caution">
    <text evidence="1">The sequence shown here is derived from an EMBL/GenBank/DDBJ whole genome shotgun (WGS) entry which is preliminary data.</text>
</comment>
<accession>A0A229UK09</accession>
<dbReference type="EMBL" id="NMQW01000039">
    <property type="protein sequence ID" value="OXM83736.1"/>
    <property type="molecule type" value="Genomic_DNA"/>
</dbReference>
<gene>
    <name evidence="1" type="ORF">CF651_24405</name>
</gene>
<name>A0A229UK09_9BACL</name>
<dbReference type="Proteomes" id="UP000215509">
    <property type="component" value="Unassembled WGS sequence"/>
</dbReference>
<reference evidence="1 2" key="1">
    <citation type="submission" date="2017-07" db="EMBL/GenBank/DDBJ databases">
        <title>Genome sequencing and assembly of Paenibacillus rigui.</title>
        <authorList>
            <person name="Mayilraj S."/>
        </authorList>
    </citation>
    <scope>NUCLEOTIDE SEQUENCE [LARGE SCALE GENOMIC DNA]</scope>
    <source>
        <strain evidence="1 2">JCM 16352</strain>
    </source>
</reference>
<evidence type="ECO:0000313" key="2">
    <source>
        <dbReference type="Proteomes" id="UP000215509"/>
    </source>
</evidence>
<keyword evidence="2" id="KW-1185">Reference proteome</keyword>